<comment type="similarity">
    <text evidence="4 10">Belongs to the glycosyl hydrolase 10 (cellulase F) family.</text>
</comment>
<organism evidence="14 15">
    <name type="scientific">Cryoendolithus antarcticus</name>
    <dbReference type="NCBI Taxonomy" id="1507870"/>
    <lineage>
        <taxon>Eukaryota</taxon>
        <taxon>Fungi</taxon>
        <taxon>Dikarya</taxon>
        <taxon>Ascomycota</taxon>
        <taxon>Pezizomycotina</taxon>
        <taxon>Dothideomycetes</taxon>
        <taxon>Dothideomycetidae</taxon>
        <taxon>Cladosporiales</taxon>
        <taxon>Cladosporiaceae</taxon>
        <taxon>Cryoendolithus</taxon>
    </lineage>
</organism>
<sequence>MTTRSLLTLGLLASTAFAAPNWAATSTTTVTKTKTTTEHETKTKTTTVHETKTETETKTKTTTLKPTVTITGSCSASAPLSSSTSVSSTSSSSSSASSSASSATTSPSSVISATSTTSSTINTNPTITKTATDVPTATASGLNVAAKNAGKRWLGTAADIPGTGEGADPYYLAEFNNANEFGEATPANTMKFFATEPQQNVFNFTGGDYFVQQAKASGKEIRCHNLIWANQLSDWVTSPAVPWTNATLTAALRNHVTKVIEHFGDDCYSWDVVNEPLSDSPAGAWAANVWYNTIGEEYFFQAFDAATQAVKANNLAVKLYVNDYNIEYLGNKSIAMQGLVKELKSRSLQIDGVGLESHFIAGETPAKADQVANMQAFTALDVDVVVTELDVRLNLPATAASESQQKLDYYNTVSACVSVARCVGVVVWDFVDTYSWIPSTFPGQGYGDLFLQPGGANTPLVKKEAYDGVLEALEGLAEIAA</sequence>
<dbReference type="InParanoid" id="A0A1V8TRH5"/>
<evidence type="ECO:0000313" key="14">
    <source>
        <dbReference type="EMBL" id="OQO13970.1"/>
    </source>
</evidence>
<keyword evidence="8 10" id="KW-0119">Carbohydrate metabolism</keyword>
<protein>
    <recommendedName>
        <fullName evidence="10">Beta-xylanase</fullName>
        <ecNumber evidence="10">3.2.1.8</ecNumber>
    </recommendedName>
</protein>
<evidence type="ECO:0000256" key="3">
    <source>
        <dbReference type="ARBA" id="ARBA00004851"/>
    </source>
</evidence>
<evidence type="ECO:0000256" key="6">
    <source>
        <dbReference type="ARBA" id="ARBA00022651"/>
    </source>
</evidence>
<dbReference type="Proteomes" id="UP000192596">
    <property type="component" value="Unassembled WGS sequence"/>
</dbReference>
<reference evidence="15" key="1">
    <citation type="submission" date="2017-03" db="EMBL/GenBank/DDBJ databases">
        <title>Genomes of endolithic fungi from Antarctica.</title>
        <authorList>
            <person name="Coleine C."/>
            <person name="Masonjones S."/>
            <person name="Stajich J.E."/>
        </authorList>
    </citation>
    <scope>NUCLEOTIDE SEQUENCE [LARGE SCALE GENOMIC DNA]</scope>
    <source>
        <strain evidence="15">CCFEE 5527</strain>
    </source>
</reference>
<dbReference type="GO" id="GO:0005576">
    <property type="term" value="C:extracellular region"/>
    <property type="evidence" value="ECO:0007669"/>
    <property type="project" value="UniProtKB-SubCell"/>
</dbReference>
<dbReference type="GO" id="GO:0031176">
    <property type="term" value="F:endo-1,4-beta-xylanase activity"/>
    <property type="evidence" value="ECO:0007669"/>
    <property type="project" value="UniProtKB-EC"/>
</dbReference>
<evidence type="ECO:0000256" key="2">
    <source>
        <dbReference type="ARBA" id="ARBA00004613"/>
    </source>
</evidence>
<gene>
    <name evidence="14" type="ORF">B0A48_00845</name>
</gene>
<keyword evidence="10" id="KW-0326">Glycosidase</keyword>
<comment type="subcellular location">
    <subcellularLocation>
        <location evidence="2">Secreted</location>
    </subcellularLocation>
</comment>
<evidence type="ECO:0000259" key="13">
    <source>
        <dbReference type="PROSITE" id="PS51760"/>
    </source>
</evidence>
<dbReference type="Gene3D" id="3.20.20.80">
    <property type="entry name" value="Glycosidases"/>
    <property type="match status" value="1"/>
</dbReference>
<evidence type="ECO:0000256" key="9">
    <source>
        <dbReference type="ARBA" id="ARBA00023326"/>
    </source>
</evidence>
<comment type="catalytic activity">
    <reaction evidence="1 10">
        <text>Endohydrolysis of (1-&gt;4)-beta-D-xylosidic linkages in xylans.</text>
        <dbReference type="EC" id="3.2.1.8"/>
    </reaction>
</comment>
<dbReference type="PANTHER" id="PTHR31490:SF35">
    <property type="entry name" value="ENDO-1,4-BETA-XYLANASE"/>
    <property type="match status" value="1"/>
</dbReference>
<keyword evidence="5" id="KW-0964">Secreted</keyword>
<feature type="signal peptide" evidence="12">
    <location>
        <begin position="1"/>
        <end position="18"/>
    </location>
</feature>
<dbReference type="EMBL" id="NAJO01000002">
    <property type="protein sequence ID" value="OQO13970.1"/>
    <property type="molecule type" value="Genomic_DNA"/>
</dbReference>
<feature type="region of interest" description="Disordered" evidence="11">
    <location>
        <begin position="74"/>
        <end position="132"/>
    </location>
</feature>
<evidence type="ECO:0000313" key="15">
    <source>
        <dbReference type="Proteomes" id="UP000192596"/>
    </source>
</evidence>
<evidence type="ECO:0000256" key="11">
    <source>
        <dbReference type="SAM" id="MobiDB-lite"/>
    </source>
</evidence>
<dbReference type="PRINTS" id="PR00134">
    <property type="entry name" value="GLHYDRLASE10"/>
</dbReference>
<dbReference type="SMART" id="SM00633">
    <property type="entry name" value="Glyco_10"/>
    <property type="match status" value="1"/>
</dbReference>
<dbReference type="InterPro" id="IPR017853">
    <property type="entry name" value="GH"/>
</dbReference>
<dbReference type="OrthoDB" id="3055998at2759"/>
<keyword evidence="12" id="KW-0732">Signal</keyword>
<comment type="caution">
    <text evidence="14">The sequence shown here is derived from an EMBL/GenBank/DDBJ whole genome shotgun (WGS) entry which is preliminary data.</text>
</comment>
<feature type="region of interest" description="Disordered" evidence="11">
    <location>
        <begin position="30"/>
        <end position="61"/>
    </location>
</feature>
<name>A0A1V8TRH5_9PEZI</name>
<evidence type="ECO:0000256" key="1">
    <source>
        <dbReference type="ARBA" id="ARBA00000681"/>
    </source>
</evidence>
<dbReference type="PROSITE" id="PS51760">
    <property type="entry name" value="GH10_2"/>
    <property type="match status" value="1"/>
</dbReference>
<evidence type="ECO:0000256" key="8">
    <source>
        <dbReference type="ARBA" id="ARBA00023277"/>
    </source>
</evidence>
<feature type="compositionally biased region" description="Basic and acidic residues" evidence="11">
    <location>
        <begin position="35"/>
        <end position="59"/>
    </location>
</feature>
<evidence type="ECO:0000256" key="7">
    <source>
        <dbReference type="ARBA" id="ARBA00022801"/>
    </source>
</evidence>
<keyword evidence="15" id="KW-1185">Reference proteome</keyword>
<keyword evidence="9 10" id="KW-0624">Polysaccharide degradation</keyword>
<evidence type="ECO:0000256" key="12">
    <source>
        <dbReference type="SAM" id="SignalP"/>
    </source>
</evidence>
<evidence type="ECO:0000256" key="5">
    <source>
        <dbReference type="ARBA" id="ARBA00022525"/>
    </source>
</evidence>
<feature type="domain" description="GH10" evidence="13">
    <location>
        <begin position="166"/>
        <end position="472"/>
    </location>
</feature>
<keyword evidence="7 10" id="KW-0378">Hydrolase</keyword>
<proteinExistence type="inferred from homology"/>
<accession>A0A1V8TRH5</accession>
<dbReference type="STRING" id="1507870.A0A1V8TRH5"/>
<dbReference type="Pfam" id="PF00331">
    <property type="entry name" value="Glyco_hydro_10"/>
    <property type="match status" value="1"/>
</dbReference>
<dbReference type="InterPro" id="IPR044846">
    <property type="entry name" value="GH10"/>
</dbReference>
<dbReference type="AlphaFoldDB" id="A0A1V8TRH5"/>
<comment type="pathway">
    <text evidence="3">Glycan degradation; xylan degradation.</text>
</comment>
<dbReference type="InterPro" id="IPR001000">
    <property type="entry name" value="GH10_dom"/>
</dbReference>
<evidence type="ECO:0000256" key="10">
    <source>
        <dbReference type="RuleBase" id="RU361174"/>
    </source>
</evidence>
<evidence type="ECO:0000256" key="4">
    <source>
        <dbReference type="ARBA" id="ARBA00007495"/>
    </source>
</evidence>
<dbReference type="EC" id="3.2.1.8" evidence="10"/>
<feature type="chain" id="PRO_5012822474" description="Beta-xylanase" evidence="12">
    <location>
        <begin position="19"/>
        <end position="481"/>
    </location>
</feature>
<keyword evidence="6" id="KW-0858">Xylan degradation</keyword>
<dbReference type="PANTHER" id="PTHR31490">
    <property type="entry name" value="GLYCOSYL HYDROLASE"/>
    <property type="match status" value="1"/>
</dbReference>
<dbReference type="GO" id="GO:0045493">
    <property type="term" value="P:xylan catabolic process"/>
    <property type="evidence" value="ECO:0007669"/>
    <property type="project" value="UniProtKB-KW"/>
</dbReference>
<dbReference type="SUPFAM" id="SSF51445">
    <property type="entry name" value="(Trans)glycosidases"/>
    <property type="match status" value="1"/>
</dbReference>